<dbReference type="Proteomes" id="UP000744555">
    <property type="component" value="Unassembled WGS sequence"/>
</dbReference>
<proteinExistence type="predicted"/>
<dbReference type="RefSeq" id="WP_187806348.1">
    <property type="nucleotide sequence ID" value="NZ_JBHOFL010000007.1"/>
</dbReference>
<comment type="caution">
    <text evidence="2">The sequence shown here is derived from an EMBL/GenBank/DDBJ whole genome shotgun (WGS) entry which is preliminary data.</text>
</comment>
<organism evidence="2 3">
    <name type="scientific">Aquipseudomonas alcaligenes</name>
    <name type="common">Pseudomonas alcaligenes</name>
    <dbReference type="NCBI Taxonomy" id="43263"/>
    <lineage>
        <taxon>Bacteria</taxon>
        <taxon>Pseudomonadati</taxon>
        <taxon>Pseudomonadota</taxon>
        <taxon>Gammaproteobacteria</taxon>
        <taxon>Pseudomonadales</taxon>
        <taxon>Pseudomonadaceae</taxon>
        <taxon>Aquipseudomonas</taxon>
    </lineage>
</organism>
<gene>
    <name evidence="2" type="ORF">A9179_12510</name>
</gene>
<keyword evidence="1" id="KW-1133">Transmembrane helix</keyword>
<keyword evidence="1" id="KW-0472">Membrane</keyword>
<feature type="transmembrane region" description="Helical" evidence="1">
    <location>
        <begin position="60"/>
        <end position="85"/>
    </location>
</feature>
<protein>
    <submittedName>
        <fullName evidence="2">Uncharacterized protein</fullName>
    </submittedName>
</protein>
<keyword evidence="1" id="KW-0812">Transmembrane</keyword>
<sequence>MGVLVGVVVFFIVLAVLASLIERGAASRMLRPYIGLLLIAAVIAGMGVLLGFLSRDVQALFFVVAKVVAVLVGVALCLHLIIVIAKRWLS</sequence>
<name>A0ABR7S2B5_AQUAC</name>
<evidence type="ECO:0000313" key="3">
    <source>
        <dbReference type="Proteomes" id="UP000744555"/>
    </source>
</evidence>
<keyword evidence="3" id="KW-1185">Reference proteome</keyword>
<evidence type="ECO:0000256" key="1">
    <source>
        <dbReference type="SAM" id="Phobius"/>
    </source>
</evidence>
<feature type="transmembrane region" description="Helical" evidence="1">
    <location>
        <begin position="34"/>
        <end position="53"/>
    </location>
</feature>
<evidence type="ECO:0000313" key="2">
    <source>
        <dbReference type="EMBL" id="MBC9251099.1"/>
    </source>
</evidence>
<reference evidence="2 3" key="1">
    <citation type="submission" date="2016-06" db="EMBL/GenBank/DDBJ databases">
        <authorList>
            <person name="Ramos C."/>
            <person name="Pintado A."/>
            <person name="Crespo-Gomez J.I."/>
        </authorList>
    </citation>
    <scope>NUCLEOTIDE SEQUENCE [LARGE SCALE GENOMIC DNA]</scope>
    <source>
        <strain evidence="2 3">AVO110</strain>
    </source>
</reference>
<dbReference type="EMBL" id="LZEU01000001">
    <property type="protein sequence ID" value="MBC9251099.1"/>
    <property type="molecule type" value="Genomic_DNA"/>
</dbReference>
<accession>A0ABR7S2B5</accession>